<protein>
    <submittedName>
        <fullName evidence="1">tRNA 5-methylaminomethyl-2-thiouridine synthase TusB</fullName>
    </submittedName>
</protein>
<dbReference type="GO" id="GO:0005737">
    <property type="term" value="C:cytoplasm"/>
    <property type="evidence" value="ECO:0007669"/>
    <property type="project" value="InterPro"/>
</dbReference>
<sequence>MLADLATQGRVYALQGDVDARGISSKVADNIKLVDYAGFVDLVVEHGTAVSWV</sequence>
<proteinExistence type="predicted"/>
<dbReference type="NCBIfam" id="TIGR03011">
    <property type="entry name" value="sulf_tusB_dsrH"/>
    <property type="match status" value="1"/>
</dbReference>
<name>A0A1W1DA46_9ZZZZ</name>
<dbReference type="SUPFAM" id="SSF75169">
    <property type="entry name" value="DsrEFH-like"/>
    <property type="match status" value="1"/>
</dbReference>
<accession>A0A1W1DA46</accession>
<reference evidence="1" key="1">
    <citation type="submission" date="2016-10" db="EMBL/GenBank/DDBJ databases">
        <authorList>
            <person name="de Groot N.N."/>
        </authorList>
    </citation>
    <scope>NUCLEOTIDE SEQUENCE</scope>
</reference>
<dbReference type="Pfam" id="PF04077">
    <property type="entry name" value="DsrH"/>
    <property type="match status" value="1"/>
</dbReference>
<evidence type="ECO:0000313" key="1">
    <source>
        <dbReference type="EMBL" id="SFV77444.1"/>
    </source>
</evidence>
<dbReference type="AlphaFoldDB" id="A0A1W1DA46"/>
<dbReference type="Gene3D" id="3.40.1260.10">
    <property type="entry name" value="DsrEFH-like"/>
    <property type="match status" value="1"/>
</dbReference>
<dbReference type="InterPro" id="IPR007215">
    <property type="entry name" value="Sulphur_relay_TusB/DsrH"/>
</dbReference>
<dbReference type="EMBL" id="FPHQ01000192">
    <property type="protein sequence ID" value="SFV77444.1"/>
    <property type="molecule type" value="Genomic_DNA"/>
</dbReference>
<organism evidence="1">
    <name type="scientific">hydrothermal vent metagenome</name>
    <dbReference type="NCBI Taxonomy" id="652676"/>
    <lineage>
        <taxon>unclassified sequences</taxon>
        <taxon>metagenomes</taxon>
        <taxon>ecological metagenomes</taxon>
    </lineage>
</organism>
<gene>
    <name evidence="1" type="ORF">MNB_SUP05-10-246</name>
</gene>
<dbReference type="GO" id="GO:0002143">
    <property type="term" value="P:tRNA wobble position uridine thiolation"/>
    <property type="evidence" value="ECO:0007669"/>
    <property type="project" value="InterPro"/>
</dbReference>
<dbReference type="InterPro" id="IPR027396">
    <property type="entry name" value="DsrEFH-like"/>
</dbReference>